<name>A0ABM8GWF3_9MICO</name>
<feature type="transmembrane region" description="Helical" evidence="1">
    <location>
        <begin position="53"/>
        <end position="71"/>
    </location>
</feature>
<keyword evidence="1" id="KW-0472">Membrane</keyword>
<organism evidence="2 3">
    <name type="scientific">Frondihabitans sucicola</name>
    <dbReference type="NCBI Taxonomy" id="1268041"/>
    <lineage>
        <taxon>Bacteria</taxon>
        <taxon>Bacillati</taxon>
        <taxon>Actinomycetota</taxon>
        <taxon>Actinomycetes</taxon>
        <taxon>Micrococcales</taxon>
        <taxon>Microbacteriaceae</taxon>
        <taxon>Frondihabitans</taxon>
    </lineage>
</organism>
<keyword evidence="2" id="KW-0614">Plasmid</keyword>
<evidence type="ECO:0000313" key="3">
    <source>
        <dbReference type="Proteomes" id="UP001321486"/>
    </source>
</evidence>
<keyword evidence="3" id="KW-1185">Reference proteome</keyword>
<dbReference type="Proteomes" id="UP001321486">
    <property type="component" value="Plasmid pNBRC108728a"/>
</dbReference>
<evidence type="ECO:0000256" key="1">
    <source>
        <dbReference type="SAM" id="Phobius"/>
    </source>
</evidence>
<dbReference type="EMBL" id="AP027733">
    <property type="protein sequence ID" value="BDZ52801.1"/>
    <property type="molecule type" value="Genomic_DNA"/>
</dbReference>
<accession>A0ABM8GWF3</accession>
<keyword evidence="1" id="KW-0812">Transmembrane</keyword>
<evidence type="ECO:0000313" key="2">
    <source>
        <dbReference type="EMBL" id="BDZ52801.1"/>
    </source>
</evidence>
<dbReference type="RefSeq" id="WP_286347085.1">
    <property type="nucleotide sequence ID" value="NZ_AP027733.1"/>
</dbReference>
<geneLocation type="plasmid" evidence="2 3">
    <name>pNBRC108728a</name>
</geneLocation>
<sequence length="179" mass="19466">MATTPTPEIVSTPGRWALDFGYRLSKSSRIAWTVVLAWDVAALIRSIRGGADVSTLVLGITCVFGAAMFLNSMSRKRVTRRHFRRDADAQQAADAAVAAYASAAERAAAIRERGLIAEQDTAAVLLGRSMLVALDMHHPPRWLGPELKRLLPDETVPMLSNVTAKLDAMFPAELANRPL</sequence>
<reference evidence="3" key="1">
    <citation type="journal article" date="2019" name="Int. J. Syst. Evol. Microbiol.">
        <title>The Global Catalogue of Microorganisms (GCM) 10K type strain sequencing project: providing services to taxonomists for standard genome sequencing and annotation.</title>
        <authorList>
            <consortium name="The Broad Institute Genomics Platform"/>
            <consortium name="The Broad Institute Genome Sequencing Center for Infectious Disease"/>
            <person name="Wu L."/>
            <person name="Ma J."/>
        </authorList>
    </citation>
    <scope>NUCLEOTIDE SEQUENCE [LARGE SCALE GENOMIC DNA]</scope>
    <source>
        <strain evidence="3">NBRC 108728</strain>
    </source>
</reference>
<proteinExistence type="predicted"/>
<gene>
    <name evidence="2" type="ORF">GCM10025867_50420</name>
</gene>
<keyword evidence="1" id="KW-1133">Transmembrane helix</keyword>
<protein>
    <submittedName>
        <fullName evidence="2">Uncharacterized protein</fullName>
    </submittedName>
</protein>